<dbReference type="KEGG" id="tgg:A3K92_05020"/>
<keyword evidence="3" id="KW-1185">Reference proteome</keyword>
<dbReference type="GeneID" id="33331889"/>
<evidence type="ECO:0000313" key="2">
    <source>
        <dbReference type="EMBL" id="ASJ00887.1"/>
    </source>
</evidence>
<keyword evidence="1" id="KW-0472">Membrane</keyword>
<gene>
    <name evidence="2" type="ORF">A3K92_05020</name>
</gene>
<feature type="transmembrane region" description="Helical" evidence="1">
    <location>
        <begin position="44"/>
        <end position="65"/>
    </location>
</feature>
<name>A0A2Z2M4N7_THEGO</name>
<evidence type="ECO:0000313" key="3">
    <source>
        <dbReference type="Proteomes" id="UP000250134"/>
    </source>
</evidence>
<dbReference type="AlphaFoldDB" id="A0A2Z2M4N7"/>
<keyword evidence="1" id="KW-0812">Transmembrane</keyword>
<protein>
    <recommendedName>
        <fullName evidence="4">DUF2178 domain-containing protein</fullName>
    </recommendedName>
</protein>
<feature type="transmembrane region" description="Helical" evidence="1">
    <location>
        <begin position="71"/>
        <end position="95"/>
    </location>
</feature>
<dbReference type="Pfam" id="PF09946">
    <property type="entry name" value="DUF2178"/>
    <property type="match status" value="1"/>
</dbReference>
<dbReference type="Proteomes" id="UP000250134">
    <property type="component" value="Chromosome"/>
</dbReference>
<evidence type="ECO:0000256" key="1">
    <source>
        <dbReference type="SAM" id="Phobius"/>
    </source>
</evidence>
<dbReference type="EMBL" id="CP014855">
    <property type="protein sequence ID" value="ASJ00887.1"/>
    <property type="molecule type" value="Genomic_DNA"/>
</dbReference>
<organism evidence="2 3">
    <name type="scientific">Thermococcus gorgonarius</name>
    <dbReference type="NCBI Taxonomy" id="71997"/>
    <lineage>
        <taxon>Archaea</taxon>
        <taxon>Methanobacteriati</taxon>
        <taxon>Methanobacteriota</taxon>
        <taxon>Thermococci</taxon>
        <taxon>Thermococcales</taxon>
        <taxon>Thermococcaceae</taxon>
        <taxon>Thermococcus</taxon>
    </lineage>
</organism>
<keyword evidence="1" id="KW-1133">Transmembrane helix</keyword>
<dbReference type="InterPro" id="IPR019235">
    <property type="entry name" value="DUF2178_TM"/>
</dbReference>
<dbReference type="RefSeq" id="WP_088885222.1">
    <property type="nucleotide sequence ID" value="NZ_CP014855.1"/>
</dbReference>
<reference evidence="2 3" key="1">
    <citation type="submission" date="2016-03" db="EMBL/GenBank/DDBJ databases">
        <title>Complete genome sequence of Thermococcus gorgonarius.</title>
        <authorList>
            <person name="Oger P.M."/>
        </authorList>
    </citation>
    <scope>NUCLEOTIDE SEQUENCE [LARGE SCALE GENOMIC DNA]</scope>
    <source>
        <strain evidence="2 3">W-12</strain>
    </source>
</reference>
<dbReference type="OrthoDB" id="99520at2157"/>
<sequence length="99" mass="10778">MNWAAFVVLLAGFIGGILGYLLTRGVVKNIGVPMDERGNEIAKLAAARTLELVLLADVVLLYYSLIVAKDALCAGILSTLLTLIFFGNLALRLYYSRKM</sequence>
<accession>A0A2Z2M4N7</accession>
<evidence type="ECO:0008006" key="4">
    <source>
        <dbReference type="Google" id="ProtNLM"/>
    </source>
</evidence>
<proteinExistence type="predicted"/>
<feature type="transmembrane region" description="Helical" evidence="1">
    <location>
        <begin position="6"/>
        <end position="23"/>
    </location>
</feature>